<dbReference type="HOGENOM" id="CLU_116617_7_0_0"/>
<keyword evidence="3" id="KW-1185">Reference proteome</keyword>
<dbReference type="InterPro" id="IPR002716">
    <property type="entry name" value="PIN_dom"/>
</dbReference>
<organism evidence="2">
    <name type="scientific">Vecturithrix granuli</name>
    <dbReference type="NCBI Taxonomy" id="1499967"/>
    <lineage>
        <taxon>Bacteria</taxon>
        <taxon>Candidatus Moduliflexota</taxon>
        <taxon>Candidatus Vecturitrichia</taxon>
        <taxon>Candidatus Vecturitrichales</taxon>
        <taxon>Candidatus Vecturitrichaceae</taxon>
        <taxon>Candidatus Vecturithrix</taxon>
    </lineage>
</organism>
<dbReference type="AlphaFoldDB" id="A0A081BX74"/>
<reference evidence="2" key="1">
    <citation type="journal article" date="2015" name="PeerJ">
        <title>First genomic representation of candidate bacterial phylum KSB3 points to enhanced environmental sensing as a trigger of wastewater bulking.</title>
        <authorList>
            <person name="Sekiguchi Y."/>
            <person name="Ohashi A."/>
            <person name="Parks D.H."/>
            <person name="Yamauchi T."/>
            <person name="Tyson G.W."/>
            <person name="Hugenholtz P."/>
        </authorList>
    </citation>
    <scope>NUCLEOTIDE SEQUENCE [LARGE SCALE GENOMIC DNA]</scope>
</reference>
<dbReference type="PANTHER" id="PTHR34610:SF3">
    <property type="entry name" value="SSL7007 PROTEIN"/>
    <property type="match status" value="1"/>
</dbReference>
<dbReference type="InterPro" id="IPR002850">
    <property type="entry name" value="PIN_toxin-like"/>
</dbReference>
<dbReference type="eggNOG" id="COG1569">
    <property type="taxonomic scope" value="Bacteria"/>
</dbReference>
<dbReference type="NCBIfam" id="TIGR00305">
    <property type="entry name" value="putative toxin-antitoxin system toxin component, PIN family"/>
    <property type="match status" value="1"/>
</dbReference>
<feature type="domain" description="PIN" evidence="1">
    <location>
        <begin position="1"/>
        <end position="112"/>
    </location>
</feature>
<name>A0A081BX74_VECG1</name>
<evidence type="ECO:0000313" key="3">
    <source>
        <dbReference type="Proteomes" id="UP000030661"/>
    </source>
</evidence>
<dbReference type="SUPFAM" id="SSF88723">
    <property type="entry name" value="PIN domain-like"/>
    <property type="match status" value="1"/>
</dbReference>
<gene>
    <name evidence="2" type="ORF">U27_03893</name>
</gene>
<protein>
    <submittedName>
        <fullName evidence="2">Nucleic acid-binding protein, contains PIN domain</fullName>
    </submittedName>
</protein>
<sequence>MRVILDTNVLLVALPSCSPYRLIFDRLLEGAYQLCLSNEILTEYEEKIAERYDAEAVKDLLGVLLLLPNVRQIIPYFRWNLIENDPDDNKFVDAAISANVDYLVTNDKHFNILKTLDFPKVHLCKAEEFKAMLTSIQTA</sequence>
<dbReference type="Proteomes" id="UP000030661">
    <property type="component" value="Unassembled WGS sequence"/>
</dbReference>
<dbReference type="PANTHER" id="PTHR34610">
    <property type="entry name" value="SSL7007 PROTEIN"/>
    <property type="match status" value="1"/>
</dbReference>
<proteinExistence type="predicted"/>
<evidence type="ECO:0000259" key="1">
    <source>
        <dbReference type="SMART" id="SM00670"/>
    </source>
</evidence>
<evidence type="ECO:0000313" key="2">
    <source>
        <dbReference type="EMBL" id="GAK56929.1"/>
    </source>
</evidence>
<accession>A0A081BX74</accession>
<dbReference type="Pfam" id="PF13470">
    <property type="entry name" value="PIN_3"/>
    <property type="match status" value="1"/>
</dbReference>
<dbReference type="InterPro" id="IPR029060">
    <property type="entry name" value="PIN-like_dom_sf"/>
</dbReference>
<dbReference type="SMART" id="SM00670">
    <property type="entry name" value="PINc"/>
    <property type="match status" value="1"/>
</dbReference>
<dbReference type="STRING" id="1499967.U27_03893"/>
<dbReference type="EMBL" id="DF820465">
    <property type="protein sequence ID" value="GAK56929.1"/>
    <property type="molecule type" value="Genomic_DNA"/>
</dbReference>